<dbReference type="EMBL" id="JAWDGP010002185">
    <property type="protein sequence ID" value="KAK3784872.1"/>
    <property type="molecule type" value="Genomic_DNA"/>
</dbReference>
<sequence>MTGPLRASHLSKEALEKHGARLYTKPSKCVQRPAPQKSRDSCASPRHVKLSQDNDLRNSARPKLVEPQGDDRGITEQLNSRVSKLRNSVNNIDRTRTATDLQVSLRVGKPRDHVRR</sequence>
<dbReference type="AlphaFoldDB" id="A0AAE1ADV6"/>
<evidence type="ECO:0000256" key="1">
    <source>
        <dbReference type="SAM" id="MobiDB-lite"/>
    </source>
</evidence>
<protein>
    <submittedName>
        <fullName evidence="2">Uncharacterized protein</fullName>
    </submittedName>
</protein>
<evidence type="ECO:0000313" key="3">
    <source>
        <dbReference type="Proteomes" id="UP001283361"/>
    </source>
</evidence>
<gene>
    <name evidence="2" type="ORF">RRG08_056827</name>
</gene>
<dbReference type="Proteomes" id="UP001283361">
    <property type="component" value="Unassembled WGS sequence"/>
</dbReference>
<evidence type="ECO:0000313" key="2">
    <source>
        <dbReference type="EMBL" id="KAK3784872.1"/>
    </source>
</evidence>
<proteinExistence type="predicted"/>
<comment type="caution">
    <text evidence="2">The sequence shown here is derived from an EMBL/GenBank/DDBJ whole genome shotgun (WGS) entry which is preliminary data.</text>
</comment>
<feature type="region of interest" description="Disordered" evidence="1">
    <location>
        <begin position="18"/>
        <end position="82"/>
    </location>
</feature>
<keyword evidence="3" id="KW-1185">Reference proteome</keyword>
<organism evidence="2 3">
    <name type="scientific">Elysia crispata</name>
    <name type="common">lettuce slug</name>
    <dbReference type="NCBI Taxonomy" id="231223"/>
    <lineage>
        <taxon>Eukaryota</taxon>
        <taxon>Metazoa</taxon>
        <taxon>Spiralia</taxon>
        <taxon>Lophotrochozoa</taxon>
        <taxon>Mollusca</taxon>
        <taxon>Gastropoda</taxon>
        <taxon>Heterobranchia</taxon>
        <taxon>Euthyneura</taxon>
        <taxon>Panpulmonata</taxon>
        <taxon>Sacoglossa</taxon>
        <taxon>Placobranchoidea</taxon>
        <taxon>Plakobranchidae</taxon>
        <taxon>Elysia</taxon>
    </lineage>
</organism>
<accession>A0AAE1ADV6</accession>
<name>A0AAE1ADV6_9GAST</name>
<reference evidence="2" key="1">
    <citation type="journal article" date="2023" name="G3 (Bethesda)">
        <title>A reference genome for the long-term kleptoplast-retaining sea slug Elysia crispata morphotype clarki.</title>
        <authorList>
            <person name="Eastman K.E."/>
            <person name="Pendleton A.L."/>
            <person name="Shaikh M.A."/>
            <person name="Suttiyut T."/>
            <person name="Ogas R."/>
            <person name="Tomko P."/>
            <person name="Gavelis G."/>
            <person name="Widhalm J.R."/>
            <person name="Wisecaver J.H."/>
        </authorList>
    </citation>
    <scope>NUCLEOTIDE SEQUENCE</scope>
    <source>
        <strain evidence="2">ECLA1</strain>
    </source>
</reference>